<keyword evidence="3" id="KW-1185">Reference proteome</keyword>
<dbReference type="VEuPathDB" id="VectorBase:GPPI033408"/>
<keyword evidence="1" id="KW-0472">Membrane</keyword>
<dbReference type="EMBL" id="JXJN01016123">
    <property type="status" value="NOT_ANNOTATED_CDS"/>
    <property type="molecule type" value="Genomic_DNA"/>
</dbReference>
<accession>A0A1B0BKY8</accession>
<evidence type="ECO:0000313" key="2">
    <source>
        <dbReference type="EnsemblMetazoa" id="GPPI033408-PA"/>
    </source>
</evidence>
<keyword evidence="1" id="KW-1133">Transmembrane helix</keyword>
<feature type="transmembrane region" description="Helical" evidence="1">
    <location>
        <begin position="68"/>
        <end position="86"/>
    </location>
</feature>
<name>A0A1B0BKY8_9MUSC</name>
<sequence>MKKSLSLLLDSITLSFAIVVLQTTLMRFIVNATCRALLLTDKKASAESVCECAIDNNHNNNNNNNNKSIAFTLYIALLILQLNAGAPSSLSKSERNVQSMLYK</sequence>
<dbReference type="EnsemblMetazoa" id="GPPI033408-RA">
    <property type="protein sequence ID" value="GPPI033408-PA"/>
    <property type="gene ID" value="GPPI033408"/>
</dbReference>
<protein>
    <submittedName>
        <fullName evidence="2">Uncharacterized protein</fullName>
    </submittedName>
</protein>
<evidence type="ECO:0000313" key="3">
    <source>
        <dbReference type="Proteomes" id="UP000092460"/>
    </source>
</evidence>
<keyword evidence="1" id="KW-0812">Transmembrane</keyword>
<proteinExistence type="predicted"/>
<feature type="transmembrane region" description="Helical" evidence="1">
    <location>
        <begin position="7"/>
        <end position="30"/>
    </location>
</feature>
<evidence type="ECO:0000256" key="1">
    <source>
        <dbReference type="SAM" id="Phobius"/>
    </source>
</evidence>
<reference evidence="3" key="1">
    <citation type="submission" date="2015-01" db="EMBL/GenBank/DDBJ databases">
        <authorList>
            <person name="Aksoy S."/>
            <person name="Warren W."/>
            <person name="Wilson R.K."/>
        </authorList>
    </citation>
    <scope>NUCLEOTIDE SEQUENCE [LARGE SCALE GENOMIC DNA]</scope>
    <source>
        <strain evidence="3">IAEA</strain>
    </source>
</reference>
<organism evidence="2 3">
    <name type="scientific">Glossina palpalis gambiensis</name>
    <dbReference type="NCBI Taxonomy" id="67801"/>
    <lineage>
        <taxon>Eukaryota</taxon>
        <taxon>Metazoa</taxon>
        <taxon>Ecdysozoa</taxon>
        <taxon>Arthropoda</taxon>
        <taxon>Hexapoda</taxon>
        <taxon>Insecta</taxon>
        <taxon>Pterygota</taxon>
        <taxon>Neoptera</taxon>
        <taxon>Endopterygota</taxon>
        <taxon>Diptera</taxon>
        <taxon>Brachycera</taxon>
        <taxon>Muscomorpha</taxon>
        <taxon>Hippoboscoidea</taxon>
        <taxon>Glossinidae</taxon>
        <taxon>Glossina</taxon>
    </lineage>
</organism>
<reference evidence="2" key="2">
    <citation type="submission" date="2020-05" db="UniProtKB">
        <authorList>
            <consortium name="EnsemblMetazoa"/>
        </authorList>
    </citation>
    <scope>IDENTIFICATION</scope>
    <source>
        <strain evidence="2">IAEA</strain>
    </source>
</reference>
<dbReference type="AlphaFoldDB" id="A0A1B0BKY8"/>
<dbReference type="Proteomes" id="UP000092460">
    <property type="component" value="Unassembled WGS sequence"/>
</dbReference>